<dbReference type="InterPro" id="IPR022383">
    <property type="entry name" value="Lactate/malate_DH_C"/>
</dbReference>
<keyword evidence="3" id="KW-0520">NAD</keyword>
<keyword evidence="8" id="KW-1185">Reference proteome</keyword>
<dbReference type="InterPro" id="IPR036291">
    <property type="entry name" value="NAD(P)-bd_dom_sf"/>
</dbReference>
<comment type="similarity">
    <text evidence="1">Belongs to the LDH/MDH superfamily. LDH family.</text>
</comment>
<accession>A0ABY6Z128</accession>
<dbReference type="PANTHER" id="PTHR43128:SF16">
    <property type="entry name" value="L-LACTATE DEHYDROGENASE"/>
    <property type="match status" value="1"/>
</dbReference>
<dbReference type="Proteomes" id="UP001164803">
    <property type="component" value="Chromosome"/>
</dbReference>
<reference evidence="7" key="1">
    <citation type="submission" date="2022-08" db="EMBL/GenBank/DDBJ databases">
        <title>Alicyclobacillus dauci DSM2870, complete genome.</title>
        <authorList>
            <person name="Wang Q."/>
            <person name="Cai R."/>
            <person name="Wang Z."/>
        </authorList>
    </citation>
    <scope>NUCLEOTIDE SEQUENCE</scope>
    <source>
        <strain evidence="7">DSM 28700</strain>
    </source>
</reference>
<evidence type="ECO:0000256" key="4">
    <source>
        <dbReference type="RuleBase" id="RU003369"/>
    </source>
</evidence>
<keyword evidence="2 4" id="KW-0560">Oxidoreductase</keyword>
<dbReference type="Gene3D" id="3.90.110.10">
    <property type="entry name" value="Lactate dehydrogenase/glycoside hydrolase, family 4, C-terminal"/>
    <property type="match status" value="1"/>
</dbReference>
<dbReference type="InterPro" id="IPR015955">
    <property type="entry name" value="Lactate_DH/Glyco_Ohase_4_C"/>
</dbReference>
<evidence type="ECO:0000256" key="2">
    <source>
        <dbReference type="ARBA" id="ARBA00023002"/>
    </source>
</evidence>
<dbReference type="Pfam" id="PF02866">
    <property type="entry name" value="Ldh_1_C"/>
    <property type="match status" value="1"/>
</dbReference>
<evidence type="ECO:0000313" key="8">
    <source>
        <dbReference type="Proteomes" id="UP001164803"/>
    </source>
</evidence>
<evidence type="ECO:0008006" key="9">
    <source>
        <dbReference type="Google" id="ProtNLM"/>
    </source>
</evidence>
<evidence type="ECO:0000256" key="1">
    <source>
        <dbReference type="ARBA" id="ARBA00006054"/>
    </source>
</evidence>
<feature type="domain" description="Lactate/malate dehydrogenase N-terminal" evidence="5">
    <location>
        <begin position="3"/>
        <end position="140"/>
    </location>
</feature>
<dbReference type="EMBL" id="CP104064">
    <property type="protein sequence ID" value="WAH35675.1"/>
    <property type="molecule type" value="Genomic_DNA"/>
</dbReference>
<evidence type="ECO:0000259" key="5">
    <source>
        <dbReference type="Pfam" id="PF00056"/>
    </source>
</evidence>
<name>A0ABY6Z128_9BACL</name>
<sequence length="305" mass="33990">MRKVIILGAAGTLGSTTAFCLAQQQLTEEIVLADVNENVLKNHLMDLKCAFPKQSFQLANLNEHIGDADLVILAASVPNRNNVKSRNDFLTENLDVVKNLSPWLQRCAKNSLIITATNPVDIINYYLYTELCFDRRQLIGYTLNDSARFERSIRNILSIPADASGFAPVMGEHGETQVPVFSQVQFEGERVVFSQEQKWEIVTDINQYFSQFNALNVNRTTGWTSGIGIAQLVSKLSQSESSLVMGSSILQGEYGIEHQSIAVPLLVSRRGVERVVEWKLDDEEQKAFFESSQTVAHYVSVAGLN</sequence>
<dbReference type="SUPFAM" id="SSF51735">
    <property type="entry name" value="NAD(P)-binding Rossmann-fold domains"/>
    <property type="match status" value="1"/>
</dbReference>
<dbReference type="Gene3D" id="3.40.50.720">
    <property type="entry name" value="NAD(P)-binding Rossmann-like Domain"/>
    <property type="match status" value="1"/>
</dbReference>
<dbReference type="RefSeq" id="WP_268042957.1">
    <property type="nucleotide sequence ID" value="NZ_CP104064.1"/>
</dbReference>
<dbReference type="PIRSF" id="PIRSF000102">
    <property type="entry name" value="Lac_mal_DH"/>
    <property type="match status" value="1"/>
</dbReference>
<evidence type="ECO:0000313" key="7">
    <source>
        <dbReference type="EMBL" id="WAH35675.1"/>
    </source>
</evidence>
<gene>
    <name evidence="7" type="ORF">NZD86_15520</name>
</gene>
<dbReference type="PANTHER" id="PTHR43128">
    <property type="entry name" value="L-2-HYDROXYCARBOXYLATE DEHYDROGENASE (NAD(P)(+))"/>
    <property type="match status" value="1"/>
</dbReference>
<dbReference type="InterPro" id="IPR001557">
    <property type="entry name" value="L-lactate/malate_DH"/>
</dbReference>
<dbReference type="PRINTS" id="PR00086">
    <property type="entry name" value="LLDHDRGNASE"/>
</dbReference>
<dbReference type="Pfam" id="PF00056">
    <property type="entry name" value="Ldh_1_N"/>
    <property type="match status" value="1"/>
</dbReference>
<proteinExistence type="inferred from homology"/>
<protein>
    <recommendedName>
        <fullName evidence="9">L-lactate dehydrogenase</fullName>
    </recommendedName>
</protein>
<organism evidence="7 8">
    <name type="scientific">Alicyclobacillus dauci</name>
    <dbReference type="NCBI Taxonomy" id="1475485"/>
    <lineage>
        <taxon>Bacteria</taxon>
        <taxon>Bacillati</taxon>
        <taxon>Bacillota</taxon>
        <taxon>Bacilli</taxon>
        <taxon>Bacillales</taxon>
        <taxon>Alicyclobacillaceae</taxon>
        <taxon>Alicyclobacillus</taxon>
    </lineage>
</organism>
<feature type="domain" description="Lactate/malate dehydrogenase C-terminal" evidence="6">
    <location>
        <begin position="145"/>
        <end position="294"/>
    </location>
</feature>
<dbReference type="SUPFAM" id="SSF56327">
    <property type="entry name" value="LDH C-terminal domain-like"/>
    <property type="match status" value="1"/>
</dbReference>
<evidence type="ECO:0000259" key="6">
    <source>
        <dbReference type="Pfam" id="PF02866"/>
    </source>
</evidence>
<evidence type="ECO:0000256" key="3">
    <source>
        <dbReference type="ARBA" id="ARBA00023027"/>
    </source>
</evidence>
<dbReference type="InterPro" id="IPR001236">
    <property type="entry name" value="Lactate/malate_DH_N"/>
</dbReference>